<name>A0A2S5RB19_9PROT</name>
<accession>A0A2S5RB19</accession>
<proteinExistence type="predicted"/>
<keyword evidence="2" id="KW-1185">Reference proteome</keyword>
<dbReference type="AlphaFoldDB" id="A0A2S5RB19"/>
<sequence>MNENKIKYIKMNKKLIYFLLIINFIGSSSGFSRGGGHHGGFRGYGGSHGHPTRLGFSSMNQSPKASNNVSVQKNASINGYGGGYSGGYGGAGYVGGTGWPIAAATATTAALLASRGGGITPAPVYYEDIEVYN</sequence>
<gene>
    <name evidence="1" type="ORF">HCUR_00357</name>
</gene>
<organism evidence="1 2">
    <name type="scientific">Holospora curviuscula</name>
    <dbReference type="NCBI Taxonomy" id="1082868"/>
    <lineage>
        <taxon>Bacteria</taxon>
        <taxon>Pseudomonadati</taxon>
        <taxon>Pseudomonadota</taxon>
        <taxon>Alphaproteobacteria</taxon>
        <taxon>Holosporales</taxon>
        <taxon>Holosporaceae</taxon>
        <taxon>Holospora</taxon>
    </lineage>
</organism>
<comment type="caution">
    <text evidence="1">The sequence shown here is derived from an EMBL/GenBank/DDBJ whole genome shotgun (WGS) entry which is preliminary data.</text>
</comment>
<evidence type="ECO:0000313" key="2">
    <source>
        <dbReference type="Proteomes" id="UP000239425"/>
    </source>
</evidence>
<reference evidence="1 2" key="1">
    <citation type="submission" date="2017-11" db="EMBL/GenBank/DDBJ databases">
        <title>Comparative genomic analysis of Holospora spp., intranuclear symbionts of paramecia.</title>
        <authorList>
            <person name="Garushyants S.K."/>
            <person name="Beliavskaya A."/>
            <person name="Malko D.B."/>
            <person name="Logacheva M.D."/>
            <person name="Rautian M.S."/>
            <person name="Gelfand M.S."/>
        </authorList>
    </citation>
    <scope>NUCLEOTIDE SEQUENCE [LARGE SCALE GENOMIC DNA]</scope>
    <source>
        <strain evidence="2">02AZ16</strain>
    </source>
</reference>
<protein>
    <submittedName>
        <fullName evidence="1">Uncharacterized protein</fullName>
    </submittedName>
</protein>
<dbReference type="Proteomes" id="UP000239425">
    <property type="component" value="Unassembled WGS sequence"/>
</dbReference>
<dbReference type="EMBL" id="PHHC01000075">
    <property type="protein sequence ID" value="PPE04325.1"/>
    <property type="molecule type" value="Genomic_DNA"/>
</dbReference>
<evidence type="ECO:0000313" key="1">
    <source>
        <dbReference type="EMBL" id="PPE04325.1"/>
    </source>
</evidence>